<sequence length="222" mass="23211">MNHRIILPFVALVVLTASPAQAASSASVTVDLNLRAGPSTQYPVVAVVPQSAPVTMHGCNANVTWCDISYASYRGWASANYIRVSSGGTQTVVTPAVAATVGIATVAYSRAYWDNYYSTYPWYGQWNFYYRPPPPPGSVTGGAGCIGNACGATRATTGAEGNTLRRSGGCVGSACATRQSVTSPTGNSASKTVTCRSGDPNCTVRRTGPSGNTHIRQRPARH</sequence>
<gene>
    <name evidence="4" type="ORF">OOZ53_14600</name>
</gene>
<comment type="caution">
    <text evidence="4">The sequence shown here is derived from an EMBL/GenBank/DDBJ whole genome shotgun (WGS) entry which is preliminary data.</text>
</comment>
<evidence type="ECO:0000259" key="3">
    <source>
        <dbReference type="PROSITE" id="PS51781"/>
    </source>
</evidence>
<reference evidence="4" key="1">
    <citation type="submission" date="2022-11" db="EMBL/GenBank/DDBJ databases">
        <title>Hoeflea poritis sp. nov., isolated from scleractinian coral Porites lutea.</title>
        <authorList>
            <person name="Zhang G."/>
            <person name="Wei Q."/>
            <person name="Cai L."/>
        </authorList>
    </citation>
    <scope>NUCLEOTIDE SEQUENCE</scope>
    <source>
        <strain evidence="4">E7-10</strain>
    </source>
</reference>
<accession>A0ABT4VPF2</accession>
<evidence type="ECO:0000313" key="5">
    <source>
        <dbReference type="Proteomes" id="UP001148313"/>
    </source>
</evidence>
<feature type="signal peptide" evidence="2">
    <location>
        <begin position="1"/>
        <end position="22"/>
    </location>
</feature>
<proteinExistence type="predicted"/>
<dbReference type="EMBL" id="JAPJZH010000008">
    <property type="protein sequence ID" value="MDA4846591.1"/>
    <property type="molecule type" value="Genomic_DNA"/>
</dbReference>
<keyword evidence="5" id="KW-1185">Reference proteome</keyword>
<dbReference type="InterPro" id="IPR003646">
    <property type="entry name" value="SH3-like_bac-type"/>
</dbReference>
<protein>
    <submittedName>
        <fullName evidence="4">SH3 domain-containing protein</fullName>
    </submittedName>
</protein>
<name>A0ABT4VPF2_9HYPH</name>
<dbReference type="Pfam" id="PF08239">
    <property type="entry name" value="SH3_3"/>
    <property type="match status" value="1"/>
</dbReference>
<organism evidence="4 5">
    <name type="scientific">Hoeflea poritis</name>
    <dbReference type="NCBI Taxonomy" id="2993659"/>
    <lineage>
        <taxon>Bacteria</taxon>
        <taxon>Pseudomonadati</taxon>
        <taxon>Pseudomonadota</taxon>
        <taxon>Alphaproteobacteria</taxon>
        <taxon>Hyphomicrobiales</taxon>
        <taxon>Rhizobiaceae</taxon>
        <taxon>Hoeflea</taxon>
    </lineage>
</organism>
<dbReference type="PROSITE" id="PS51781">
    <property type="entry name" value="SH3B"/>
    <property type="match status" value="1"/>
</dbReference>
<dbReference type="Proteomes" id="UP001148313">
    <property type="component" value="Unassembled WGS sequence"/>
</dbReference>
<evidence type="ECO:0000256" key="1">
    <source>
        <dbReference type="SAM" id="MobiDB-lite"/>
    </source>
</evidence>
<feature type="chain" id="PRO_5045249897" evidence="2">
    <location>
        <begin position="23"/>
        <end position="222"/>
    </location>
</feature>
<evidence type="ECO:0000256" key="2">
    <source>
        <dbReference type="SAM" id="SignalP"/>
    </source>
</evidence>
<evidence type="ECO:0000313" key="4">
    <source>
        <dbReference type="EMBL" id="MDA4846591.1"/>
    </source>
</evidence>
<dbReference type="Gene3D" id="2.30.30.40">
    <property type="entry name" value="SH3 Domains"/>
    <property type="match status" value="1"/>
</dbReference>
<feature type="region of interest" description="Disordered" evidence="1">
    <location>
        <begin position="200"/>
        <end position="222"/>
    </location>
</feature>
<dbReference type="RefSeq" id="WP_271090359.1">
    <property type="nucleotide sequence ID" value="NZ_JAPJZH010000008.1"/>
</dbReference>
<keyword evidence="2" id="KW-0732">Signal</keyword>
<feature type="domain" description="SH3b" evidence="3">
    <location>
        <begin position="23"/>
        <end position="86"/>
    </location>
</feature>